<evidence type="ECO:0000259" key="10">
    <source>
        <dbReference type="PROSITE" id="PS51462"/>
    </source>
</evidence>
<dbReference type="NCBIfam" id="NF001299">
    <property type="entry name" value="PRK00241.1"/>
    <property type="match status" value="1"/>
</dbReference>
<dbReference type="InterPro" id="IPR015797">
    <property type="entry name" value="NUDIX_hydrolase-like_dom_sf"/>
</dbReference>
<keyword evidence="6 11" id="KW-0378">Hydrolase</keyword>
<comment type="cofactor">
    <cofactor evidence="1">
        <name>Mg(2+)</name>
        <dbReference type="ChEBI" id="CHEBI:18420"/>
    </cofactor>
</comment>
<dbReference type="GO" id="GO:0005829">
    <property type="term" value="C:cytosol"/>
    <property type="evidence" value="ECO:0007669"/>
    <property type="project" value="TreeGrafter"/>
</dbReference>
<dbReference type="GO" id="GO:0110153">
    <property type="term" value="F:RNA NAD-cap (NMN-forming) hydrolase activity"/>
    <property type="evidence" value="ECO:0007669"/>
    <property type="project" value="RHEA"/>
</dbReference>
<dbReference type="EMBL" id="VCQV01000020">
    <property type="protein sequence ID" value="TWP35316.1"/>
    <property type="molecule type" value="Genomic_DNA"/>
</dbReference>
<dbReference type="Pfam" id="PF09297">
    <property type="entry name" value="Zn_ribbon_NUD"/>
    <property type="match status" value="1"/>
</dbReference>
<dbReference type="Proteomes" id="UP000320244">
    <property type="component" value="Unassembled WGS sequence"/>
</dbReference>
<dbReference type="AlphaFoldDB" id="A0A563DYL4"/>
<proteinExistence type="inferred from homology"/>
<evidence type="ECO:0000313" key="12">
    <source>
        <dbReference type="Proteomes" id="UP000320244"/>
    </source>
</evidence>
<reference evidence="11 12" key="1">
    <citation type="submission" date="2019-05" db="EMBL/GenBank/DDBJ databases">
        <authorList>
            <person name="Lee S.D."/>
        </authorList>
    </citation>
    <scope>NUCLEOTIDE SEQUENCE [LARGE SCALE GENOMIC DNA]</scope>
    <source>
        <strain evidence="11 12">C5-26</strain>
    </source>
</reference>
<dbReference type="CDD" id="cd03429">
    <property type="entry name" value="NUDIX_NADH_pyrophosphatase_Nudt13"/>
    <property type="match status" value="1"/>
</dbReference>
<dbReference type="InterPro" id="IPR050241">
    <property type="entry name" value="NAD-cap_RNA_hydrolase_NudC"/>
</dbReference>
<dbReference type="GO" id="GO:0046872">
    <property type="term" value="F:metal ion binding"/>
    <property type="evidence" value="ECO:0007669"/>
    <property type="project" value="UniProtKB-KW"/>
</dbReference>
<dbReference type="GO" id="GO:0035529">
    <property type="term" value="F:NADH pyrophosphatase activity"/>
    <property type="evidence" value="ECO:0007669"/>
    <property type="project" value="TreeGrafter"/>
</dbReference>
<dbReference type="PANTHER" id="PTHR42904:SF6">
    <property type="entry name" value="NAD-CAPPED RNA HYDROLASE NUDT12"/>
    <property type="match status" value="1"/>
</dbReference>
<dbReference type="SUPFAM" id="SSF55811">
    <property type="entry name" value="Nudix"/>
    <property type="match status" value="1"/>
</dbReference>
<dbReference type="GO" id="GO:0006742">
    <property type="term" value="P:NADP+ catabolic process"/>
    <property type="evidence" value="ECO:0007669"/>
    <property type="project" value="TreeGrafter"/>
</dbReference>
<dbReference type="Gene3D" id="3.90.79.10">
    <property type="entry name" value="Nucleoside Triphosphate Pyrophosphohydrolase"/>
    <property type="match status" value="1"/>
</dbReference>
<evidence type="ECO:0000256" key="7">
    <source>
        <dbReference type="ARBA" id="ARBA00022842"/>
    </source>
</evidence>
<keyword evidence="8" id="KW-0520">NAD</keyword>
<dbReference type="EC" id="3.6.1.22" evidence="4"/>
<name>A0A563DYL4_9MICO</name>
<dbReference type="InterPro" id="IPR020084">
    <property type="entry name" value="NUDIX_hydrolase_CS"/>
</dbReference>
<dbReference type="PROSITE" id="PS00893">
    <property type="entry name" value="NUDIX_BOX"/>
    <property type="match status" value="1"/>
</dbReference>
<gene>
    <name evidence="11" type="primary">nudC</name>
    <name evidence="11" type="ORF">FGL98_14480</name>
</gene>
<comment type="similarity">
    <text evidence="3">Belongs to the Nudix hydrolase family. NudC subfamily.</text>
</comment>
<evidence type="ECO:0000256" key="9">
    <source>
        <dbReference type="ARBA" id="ARBA00023679"/>
    </source>
</evidence>
<reference evidence="11 12" key="2">
    <citation type="submission" date="2019-08" db="EMBL/GenBank/DDBJ databases">
        <title>Jejuicoccus antrihumi gen. nov., sp. nov., a new member of the family Dermacoccaceae isolated from a cave.</title>
        <authorList>
            <person name="Schumann P."/>
            <person name="Kim I.S."/>
        </authorList>
    </citation>
    <scope>NUCLEOTIDE SEQUENCE [LARGE SCALE GENOMIC DNA]</scope>
    <source>
        <strain evidence="11 12">C5-26</strain>
    </source>
</reference>
<dbReference type="PANTHER" id="PTHR42904">
    <property type="entry name" value="NUDIX HYDROLASE, NUDC SUBFAMILY"/>
    <property type="match status" value="1"/>
</dbReference>
<organism evidence="11 12">
    <name type="scientific">Leekyejoonella antrihumi</name>
    <dbReference type="NCBI Taxonomy" id="1660198"/>
    <lineage>
        <taxon>Bacteria</taxon>
        <taxon>Bacillati</taxon>
        <taxon>Actinomycetota</taxon>
        <taxon>Actinomycetes</taxon>
        <taxon>Micrococcales</taxon>
        <taxon>Dermacoccaceae</taxon>
        <taxon>Leekyejoonella</taxon>
    </lineage>
</organism>
<dbReference type="InterPro" id="IPR049734">
    <property type="entry name" value="NudC-like_C"/>
</dbReference>
<dbReference type="Gene3D" id="3.90.79.20">
    <property type="match status" value="1"/>
</dbReference>
<evidence type="ECO:0000256" key="4">
    <source>
        <dbReference type="ARBA" id="ARBA00012381"/>
    </source>
</evidence>
<evidence type="ECO:0000256" key="2">
    <source>
        <dbReference type="ARBA" id="ARBA00001947"/>
    </source>
</evidence>
<keyword evidence="7" id="KW-0460">Magnesium</keyword>
<dbReference type="Pfam" id="PF00293">
    <property type="entry name" value="NUDIX"/>
    <property type="match status" value="1"/>
</dbReference>
<evidence type="ECO:0000313" key="11">
    <source>
        <dbReference type="EMBL" id="TWP35316.1"/>
    </source>
</evidence>
<sequence>MPDRRLSLGDVPATSQTPFDLILTRATHDRAGTSRRDEQLLPRLLADPATQVVDLWGDRVVLDAAGQRLAVRPPEAADAGRLAIYLGVAREIQVVAVVRDLDDAPGETHSLRSAGMQLGDDVDVSLVTTAVGIVNWHARQGFCPRCGAPTTVMEAGWVRRCTVDGSEDYPRTDAAVIMSVVDDDDRLLLAHGTRFRGGVGMSVLAGFVEPGESLEAAVEREVMEEVGVPVTDVRYLGNQPWPFPASLMVGFTARATATTLRTDPVEISAARWFSREEFAQALKDETLTVPARLSIARHLIEHWYGGPVSGLWKHS</sequence>
<evidence type="ECO:0000256" key="1">
    <source>
        <dbReference type="ARBA" id="ARBA00001946"/>
    </source>
</evidence>
<accession>A0A563DYL4</accession>
<comment type="caution">
    <text evidence="11">The sequence shown here is derived from an EMBL/GenBank/DDBJ whole genome shotgun (WGS) entry which is preliminary data.</text>
</comment>
<evidence type="ECO:0000256" key="8">
    <source>
        <dbReference type="ARBA" id="ARBA00023027"/>
    </source>
</evidence>
<evidence type="ECO:0000256" key="6">
    <source>
        <dbReference type="ARBA" id="ARBA00022801"/>
    </source>
</evidence>
<comment type="cofactor">
    <cofactor evidence="2">
        <name>Zn(2+)</name>
        <dbReference type="ChEBI" id="CHEBI:29105"/>
    </cofactor>
</comment>
<evidence type="ECO:0000256" key="5">
    <source>
        <dbReference type="ARBA" id="ARBA00022723"/>
    </source>
</evidence>
<dbReference type="InterPro" id="IPR015376">
    <property type="entry name" value="Znr_NADH_PPase"/>
</dbReference>
<evidence type="ECO:0000256" key="3">
    <source>
        <dbReference type="ARBA" id="ARBA00009595"/>
    </source>
</evidence>
<keyword evidence="12" id="KW-1185">Reference proteome</keyword>
<comment type="catalytic activity">
    <reaction evidence="9">
        <text>a 5'-end NAD(+)-phospho-ribonucleoside in mRNA + H2O = a 5'-end phospho-adenosine-phospho-ribonucleoside in mRNA + beta-nicotinamide D-ribonucleotide + 2 H(+)</text>
        <dbReference type="Rhea" id="RHEA:60876"/>
        <dbReference type="Rhea" id="RHEA-COMP:15698"/>
        <dbReference type="Rhea" id="RHEA-COMP:15719"/>
        <dbReference type="ChEBI" id="CHEBI:14649"/>
        <dbReference type="ChEBI" id="CHEBI:15377"/>
        <dbReference type="ChEBI" id="CHEBI:15378"/>
        <dbReference type="ChEBI" id="CHEBI:144029"/>
        <dbReference type="ChEBI" id="CHEBI:144051"/>
    </reaction>
    <physiologicalReaction direction="left-to-right" evidence="9">
        <dbReference type="Rhea" id="RHEA:60877"/>
    </physiologicalReaction>
</comment>
<keyword evidence="5" id="KW-0479">Metal-binding</keyword>
<dbReference type="GO" id="GO:0019677">
    <property type="term" value="P:NAD+ catabolic process"/>
    <property type="evidence" value="ECO:0007669"/>
    <property type="project" value="TreeGrafter"/>
</dbReference>
<dbReference type="PROSITE" id="PS51462">
    <property type="entry name" value="NUDIX"/>
    <property type="match status" value="1"/>
</dbReference>
<dbReference type="InterPro" id="IPR000086">
    <property type="entry name" value="NUDIX_hydrolase_dom"/>
</dbReference>
<feature type="domain" description="Nudix hydrolase" evidence="10">
    <location>
        <begin position="170"/>
        <end position="295"/>
    </location>
</feature>
<protein>
    <recommendedName>
        <fullName evidence="4">NAD(+) diphosphatase</fullName>
        <ecNumber evidence="4">3.6.1.22</ecNumber>
    </recommendedName>
</protein>
<dbReference type="OrthoDB" id="9791656at2"/>